<dbReference type="GO" id="GO:0046872">
    <property type="term" value="F:metal ion binding"/>
    <property type="evidence" value="ECO:0007669"/>
    <property type="project" value="UniProtKB-KW"/>
</dbReference>
<reference evidence="5" key="1">
    <citation type="journal article" date="2020" name="Stud. Mycol.">
        <title>101 Dothideomycetes genomes: a test case for predicting lifestyles and emergence of pathogens.</title>
        <authorList>
            <person name="Haridas S."/>
            <person name="Albert R."/>
            <person name="Binder M."/>
            <person name="Bloem J."/>
            <person name="Labutti K."/>
            <person name="Salamov A."/>
            <person name="Andreopoulos B."/>
            <person name="Baker S."/>
            <person name="Barry K."/>
            <person name="Bills G."/>
            <person name="Bluhm B."/>
            <person name="Cannon C."/>
            <person name="Castanera R."/>
            <person name="Culley D."/>
            <person name="Daum C."/>
            <person name="Ezra D."/>
            <person name="Gonzalez J."/>
            <person name="Henrissat B."/>
            <person name="Kuo A."/>
            <person name="Liang C."/>
            <person name="Lipzen A."/>
            <person name="Lutzoni F."/>
            <person name="Magnuson J."/>
            <person name="Mondo S."/>
            <person name="Nolan M."/>
            <person name="Ohm R."/>
            <person name="Pangilinan J."/>
            <person name="Park H.-J."/>
            <person name="Ramirez L."/>
            <person name="Alfaro M."/>
            <person name="Sun H."/>
            <person name="Tritt A."/>
            <person name="Yoshinaga Y."/>
            <person name="Zwiers L.-H."/>
            <person name="Turgeon B."/>
            <person name="Goodwin S."/>
            <person name="Spatafora J."/>
            <person name="Crous P."/>
            <person name="Grigoriev I."/>
        </authorList>
    </citation>
    <scope>NUCLEOTIDE SEQUENCE</scope>
    <source>
        <strain evidence="5">CBS 121167</strain>
    </source>
</reference>
<dbReference type="GeneID" id="54301513"/>
<sequence>MPAPDSGVFSKIVDSVIATLEQRRGSVDEHARQENAVCADQRAGDAEEERRVRALEEEESRRVHHCENEDNFPFTATLPDLFVKFIALEPKINPYYEEVKKESEEWMKQHLWKDLNEQEKKKRCAADFCYFSAIICPDASKERLRTVCDWIYWVFEFDDQFDEGELGINREKGLAEVSGMVSILDEHESSPSDSDRSPLQQLFKDIWQKIRSATGDGARRRYSEANAHFCRSVAKLHDEEFEDMVVMENIRRYLQVRAQNIGLYPLLALEEYAYGLRLPREVFENEAIQEIERLVAEMLTLQNDILSYHREHSVGHGQNLISIFRRRLGLSQQASYDKADEQLHRCYRQWYLAQAAVPSWGERVDVQVQQYLGACLDVLKANVRWSFRSQRYFGKDVDRVRETRQVALIP</sequence>
<dbReference type="PANTHER" id="PTHR35201">
    <property type="entry name" value="TERPENE SYNTHASE"/>
    <property type="match status" value="1"/>
</dbReference>
<dbReference type="Gene3D" id="1.10.600.10">
    <property type="entry name" value="Farnesyl Diphosphate Synthase"/>
    <property type="match status" value="1"/>
</dbReference>
<dbReference type="EMBL" id="ML995480">
    <property type="protein sequence ID" value="KAF2144201.1"/>
    <property type="molecule type" value="Genomic_DNA"/>
</dbReference>
<keyword evidence="3 4" id="KW-0460">Magnesium</keyword>
<name>A0A6A6BNR5_9PEZI</name>
<dbReference type="OrthoDB" id="2861623at2759"/>
<dbReference type="GO" id="GO:0010333">
    <property type="term" value="F:terpene synthase activity"/>
    <property type="evidence" value="ECO:0007669"/>
    <property type="project" value="InterPro"/>
</dbReference>
<dbReference type="GO" id="GO:0008299">
    <property type="term" value="P:isoprenoid biosynthetic process"/>
    <property type="evidence" value="ECO:0007669"/>
    <property type="project" value="UniProtKB-ARBA"/>
</dbReference>
<dbReference type="InterPro" id="IPR008949">
    <property type="entry name" value="Isoprenoid_synthase_dom_sf"/>
</dbReference>
<proteinExistence type="inferred from homology"/>
<comment type="similarity">
    <text evidence="2 4">Belongs to the terpene synthase family.</text>
</comment>
<comment type="cofactor">
    <cofactor evidence="1 4">
        <name>Mg(2+)</name>
        <dbReference type="ChEBI" id="CHEBI:18420"/>
    </cofactor>
</comment>
<keyword evidence="4" id="KW-0479">Metal-binding</keyword>
<evidence type="ECO:0000256" key="1">
    <source>
        <dbReference type="ARBA" id="ARBA00001946"/>
    </source>
</evidence>
<dbReference type="InterPro" id="IPR034686">
    <property type="entry name" value="Terpene_cyclase-like_2"/>
</dbReference>
<dbReference type="Pfam" id="PF19086">
    <property type="entry name" value="Terpene_syn_C_2"/>
    <property type="match status" value="1"/>
</dbReference>
<evidence type="ECO:0000313" key="6">
    <source>
        <dbReference type="Proteomes" id="UP000799438"/>
    </source>
</evidence>
<dbReference type="AlphaFoldDB" id="A0A6A6BNR5"/>
<protein>
    <recommendedName>
        <fullName evidence="4">Terpene synthase</fullName>
        <ecNumber evidence="4">4.2.3.-</ecNumber>
    </recommendedName>
</protein>
<dbReference type="SFLD" id="SFLDS00005">
    <property type="entry name" value="Isoprenoid_Synthase_Type_I"/>
    <property type="match status" value="1"/>
</dbReference>
<dbReference type="PANTHER" id="PTHR35201:SF4">
    <property type="entry name" value="BETA-PINACENE SYNTHASE-RELATED"/>
    <property type="match status" value="1"/>
</dbReference>
<gene>
    <name evidence="5" type="ORF">K452DRAFT_316925</name>
</gene>
<dbReference type="Proteomes" id="UP000799438">
    <property type="component" value="Unassembled WGS sequence"/>
</dbReference>
<evidence type="ECO:0000256" key="3">
    <source>
        <dbReference type="ARBA" id="ARBA00022842"/>
    </source>
</evidence>
<keyword evidence="4" id="KW-0456">Lyase</keyword>
<organism evidence="5 6">
    <name type="scientific">Aplosporella prunicola CBS 121167</name>
    <dbReference type="NCBI Taxonomy" id="1176127"/>
    <lineage>
        <taxon>Eukaryota</taxon>
        <taxon>Fungi</taxon>
        <taxon>Dikarya</taxon>
        <taxon>Ascomycota</taxon>
        <taxon>Pezizomycotina</taxon>
        <taxon>Dothideomycetes</taxon>
        <taxon>Dothideomycetes incertae sedis</taxon>
        <taxon>Botryosphaeriales</taxon>
        <taxon>Aplosporellaceae</taxon>
        <taxon>Aplosporella</taxon>
    </lineage>
</organism>
<keyword evidence="6" id="KW-1185">Reference proteome</keyword>
<accession>A0A6A6BNR5</accession>
<dbReference type="SFLD" id="SFLDG01020">
    <property type="entry name" value="Terpene_Cyclase_Like_2"/>
    <property type="match status" value="1"/>
</dbReference>
<evidence type="ECO:0000256" key="2">
    <source>
        <dbReference type="ARBA" id="ARBA00006333"/>
    </source>
</evidence>
<evidence type="ECO:0000256" key="4">
    <source>
        <dbReference type="RuleBase" id="RU366034"/>
    </source>
</evidence>
<dbReference type="SUPFAM" id="SSF48576">
    <property type="entry name" value="Terpenoid synthases"/>
    <property type="match status" value="1"/>
</dbReference>
<dbReference type="EC" id="4.2.3.-" evidence="4"/>
<evidence type="ECO:0000313" key="5">
    <source>
        <dbReference type="EMBL" id="KAF2144201.1"/>
    </source>
</evidence>
<dbReference type="RefSeq" id="XP_033399913.1">
    <property type="nucleotide sequence ID" value="XM_033544017.1"/>
</dbReference>